<evidence type="ECO:0000313" key="2">
    <source>
        <dbReference type="EMBL" id="MFD2522558.1"/>
    </source>
</evidence>
<evidence type="ECO:0000313" key="3">
    <source>
        <dbReference type="Proteomes" id="UP001597510"/>
    </source>
</evidence>
<feature type="transmembrane region" description="Helical" evidence="1">
    <location>
        <begin position="21"/>
        <end position="39"/>
    </location>
</feature>
<proteinExistence type="predicted"/>
<organism evidence="2 3">
    <name type="scientific">Emticicia soli</name>
    <dbReference type="NCBI Taxonomy" id="2027878"/>
    <lineage>
        <taxon>Bacteria</taxon>
        <taxon>Pseudomonadati</taxon>
        <taxon>Bacteroidota</taxon>
        <taxon>Cytophagia</taxon>
        <taxon>Cytophagales</taxon>
        <taxon>Leadbetterellaceae</taxon>
        <taxon>Emticicia</taxon>
    </lineage>
</organism>
<dbReference type="Proteomes" id="UP001597510">
    <property type="component" value="Unassembled WGS sequence"/>
</dbReference>
<keyword evidence="1" id="KW-0472">Membrane</keyword>
<sequence>MTAKNNLTTQGFNNPLLIKRVLIGAAIGLVLILSFVLRATKPVPAHWGQFWMIQPLIITPLAGAVAGVCNHFLDFLRNEGRTQKLIANLLAVLIYIIGLWMGTVLGLNGTMWN</sequence>
<feature type="transmembrane region" description="Helical" evidence="1">
    <location>
        <begin position="51"/>
        <end position="73"/>
    </location>
</feature>
<keyword evidence="1" id="KW-0812">Transmembrane</keyword>
<keyword evidence="1" id="KW-1133">Transmembrane helix</keyword>
<comment type="caution">
    <text evidence="2">The sequence shown here is derived from an EMBL/GenBank/DDBJ whole genome shotgun (WGS) entry which is preliminary data.</text>
</comment>
<feature type="transmembrane region" description="Helical" evidence="1">
    <location>
        <begin position="85"/>
        <end position="107"/>
    </location>
</feature>
<gene>
    <name evidence="2" type="ORF">ACFSR2_16795</name>
</gene>
<keyword evidence="3" id="KW-1185">Reference proteome</keyword>
<name>A0ABW5JBV9_9BACT</name>
<dbReference type="RefSeq" id="WP_340237528.1">
    <property type="nucleotide sequence ID" value="NZ_JBBEWC010000008.1"/>
</dbReference>
<evidence type="ECO:0000256" key="1">
    <source>
        <dbReference type="SAM" id="Phobius"/>
    </source>
</evidence>
<accession>A0ABW5JBV9</accession>
<dbReference type="EMBL" id="JBHULC010000021">
    <property type="protein sequence ID" value="MFD2522558.1"/>
    <property type="molecule type" value="Genomic_DNA"/>
</dbReference>
<reference evidence="3" key="1">
    <citation type="journal article" date="2019" name="Int. J. Syst. Evol. Microbiol.">
        <title>The Global Catalogue of Microorganisms (GCM) 10K type strain sequencing project: providing services to taxonomists for standard genome sequencing and annotation.</title>
        <authorList>
            <consortium name="The Broad Institute Genomics Platform"/>
            <consortium name="The Broad Institute Genome Sequencing Center for Infectious Disease"/>
            <person name="Wu L."/>
            <person name="Ma J."/>
        </authorList>
    </citation>
    <scope>NUCLEOTIDE SEQUENCE [LARGE SCALE GENOMIC DNA]</scope>
    <source>
        <strain evidence="3">KCTC 52344</strain>
    </source>
</reference>
<protein>
    <submittedName>
        <fullName evidence="2">Potassium transporter KefB</fullName>
    </submittedName>
</protein>